<keyword evidence="1" id="KW-0812">Transmembrane</keyword>
<dbReference type="AlphaFoldDB" id="A0A2Z6B1C9"/>
<keyword evidence="1" id="KW-0472">Membrane</keyword>
<accession>A0A2Z6B1C9</accession>
<evidence type="ECO:0000313" key="3">
    <source>
        <dbReference type="Proteomes" id="UP000269883"/>
    </source>
</evidence>
<evidence type="ECO:0008006" key="4">
    <source>
        <dbReference type="Google" id="ProtNLM"/>
    </source>
</evidence>
<evidence type="ECO:0000256" key="1">
    <source>
        <dbReference type="SAM" id="Phobius"/>
    </source>
</evidence>
<dbReference type="KEGG" id="dfl:DFE_2555"/>
<feature type="transmembrane region" description="Helical" evidence="1">
    <location>
        <begin position="126"/>
        <end position="145"/>
    </location>
</feature>
<feature type="transmembrane region" description="Helical" evidence="1">
    <location>
        <begin position="20"/>
        <end position="40"/>
    </location>
</feature>
<dbReference type="RefSeq" id="WP_126380115.1">
    <property type="nucleotide sequence ID" value="NZ_AP017378.1"/>
</dbReference>
<feature type="transmembrane region" description="Helical" evidence="1">
    <location>
        <begin position="103"/>
        <end position="120"/>
    </location>
</feature>
<dbReference type="OrthoDB" id="5517272at2"/>
<sequence length="163" mass="17737">MRSEHGQCAKVGGFSLKEKLFAQGTFNLAVIIGAYGMWVLSPILALGYLVYALGSFTLLMRYTICARCPHLLQAGDCLFLPASLARKIIATDRSGPLGLGEKIILYAAFVGTFLTPVILLSSPLLFWGYILFAGGCLVGLVLHFCKHCHNAVCPLNRRCEKVN</sequence>
<feature type="transmembrane region" description="Helical" evidence="1">
    <location>
        <begin position="46"/>
        <end position="64"/>
    </location>
</feature>
<dbReference type="Proteomes" id="UP000269883">
    <property type="component" value="Chromosome"/>
</dbReference>
<reference evidence="2 3" key="1">
    <citation type="journal article" date="2018" name="Sci. Adv.">
        <title>Multi-heme cytochromes provide a pathway for survival in energy-limited environments.</title>
        <authorList>
            <person name="Deng X."/>
            <person name="Dohmae N."/>
            <person name="Nealson K.H."/>
            <person name="Hashimoto K."/>
            <person name="Okamoto A."/>
        </authorList>
    </citation>
    <scope>NUCLEOTIDE SEQUENCE [LARGE SCALE GENOMIC DNA]</scope>
    <source>
        <strain evidence="2 3">IS5</strain>
    </source>
</reference>
<evidence type="ECO:0000313" key="2">
    <source>
        <dbReference type="EMBL" id="BBD09281.1"/>
    </source>
</evidence>
<dbReference type="EMBL" id="AP017378">
    <property type="protein sequence ID" value="BBD09281.1"/>
    <property type="molecule type" value="Genomic_DNA"/>
</dbReference>
<name>A0A2Z6B1C9_9BACT</name>
<protein>
    <recommendedName>
        <fullName evidence="4">DUF4395 domain-containing protein</fullName>
    </recommendedName>
</protein>
<proteinExistence type="predicted"/>
<keyword evidence="1" id="KW-1133">Transmembrane helix</keyword>
<gene>
    <name evidence="2" type="ORF">DFE_2555</name>
</gene>
<organism evidence="2 3">
    <name type="scientific">Desulfovibrio ferrophilus</name>
    <dbReference type="NCBI Taxonomy" id="241368"/>
    <lineage>
        <taxon>Bacteria</taxon>
        <taxon>Pseudomonadati</taxon>
        <taxon>Thermodesulfobacteriota</taxon>
        <taxon>Desulfovibrionia</taxon>
        <taxon>Desulfovibrionales</taxon>
        <taxon>Desulfovibrionaceae</taxon>
        <taxon>Desulfovibrio</taxon>
    </lineage>
</organism>
<keyword evidence="3" id="KW-1185">Reference proteome</keyword>